<proteinExistence type="predicted"/>
<comment type="caution">
    <text evidence="1">The sequence shown here is derived from an EMBL/GenBank/DDBJ whole genome shotgun (WGS) entry which is preliminary data.</text>
</comment>
<gene>
    <name evidence="1" type="primary">YCG1_3</name>
    <name evidence="1" type="ORF">DSO57_1024930</name>
</gene>
<dbReference type="Proteomes" id="UP001165960">
    <property type="component" value="Unassembled WGS sequence"/>
</dbReference>
<organism evidence="1 2">
    <name type="scientific">Entomophthora muscae</name>
    <dbReference type="NCBI Taxonomy" id="34485"/>
    <lineage>
        <taxon>Eukaryota</taxon>
        <taxon>Fungi</taxon>
        <taxon>Fungi incertae sedis</taxon>
        <taxon>Zoopagomycota</taxon>
        <taxon>Entomophthoromycotina</taxon>
        <taxon>Entomophthoromycetes</taxon>
        <taxon>Entomophthorales</taxon>
        <taxon>Entomophthoraceae</taxon>
        <taxon>Entomophthora</taxon>
    </lineage>
</organism>
<reference evidence="1" key="1">
    <citation type="submission" date="2022-04" db="EMBL/GenBank/DDBJ databases">
        <title>Genome of the entomopathogenic fungus Entomophthora muscae.</title>
        <authorList>
            <person name="Elya C."/>
            <person name="Lovett B.R."/>
            <person name="Lee E."/>
            <person name="Macias A.M."/>
            <person name="Hajek A.E."/>
            <person name="De Bivort B.L."/>
            <person name="Kasson M.T."/>
            <person name="De Fine Licht H.H."/>
            <person name="Stajich J.E."/>
        </authorList>
    </citation>
    <scope>NUCLEOTIDE SEQUENCE</scope>
    <source>
        <strain evidence="1">Berkeley</strain>
    </source>
</reference>
<evidence type="ECO:0000313" key="1">
    <source>
        <dbReference type="EMBL" id="KAJ9084395.1"/>
    </source>
</evidence>
<accession>A0ACC2UC34</accession>
<sequence length="906" mass="102536">MSKGSESSKGKGSLKIKRIEEIFQDAQKATSHFRKCRVALRKVQEELVEINKEKEFEELIINALNRTLTYKKREPEIDRVINFLSSFLKYASEADLKALKKGDGEPKAQNTVDGDEIPPATLTSNLAERIITFYAQGLKASDKVIRARVTQIMAATMVFLGPIEEDLYSSLRKALYERLNDKEASIRVFAAQALAPLQGDDTAKHPDKLVDKLLDALQSDPSQEVRRTILKGVIQNARTLPSILTRCRDVDPQIRKEVFQKNMFEYRGFLEMSIFQREQILKCGLSDRDAAVSKACLDMLSQVWLPQIDGNLIELLEKLDVMNNDVAELALKSYLKAHPDFWKAFKFPDKFWENLSIESAFLARILITYVQSEEDLYKLDELLPSASAMAQLIKEQSNVTTNCFDEDQRIDEDFKLVQLLEITLLHDFSDEAGRRKVFDILRKLFVKIDANEDQIKVMVLIIRKLSNDELDFTRTMVEIQSDILEEVNSDFQAVSFQDIENDLEIEEKKDQHRDFLNAAYKCLMASKHMLRLCEMTIEKNVILSGVLNDLIYPASKCNIDVLNAAGTECLGLCCMLDKKLAASNFQHFTYLIKDEDDEIRLTTLKIVLDLCAIYGVSPSPFAASTAKIYEFFKTCMKSSDKEFLATASQGIAKLFLAGTLDDPEILGRLIQLYFIPATADNAKLRQGLHYFLEAYSHFSPSNRFVIAKAFTPSLIRLVAVHKKFGAKFPMTKPLQIGLQLADWTSPLKSGNELSDNVHTSIAIELLKEAFTADETICKLIFQILPKLAIDTFTSPTKLLCLSKLLDGFKEKCQYPDVGSRNTATKFSASIHKQMKEHCLDSEIEADTPQDPEPVDPEVAEVDEFLLSVDQDLASKRPGSKRSAPSKRRKVKREVSETSDEDASYAP</sequence>
<protein>
    <submittedName>
        <fullName evidence="1">Chromosome condensation complex Condensin, subunit G</fullName>
    </submittedName>
</protein>
<name>A0ACC2UC34_9FUNG</name>
<dbReference type="EMBL" id="QTSX02000847">
    <property type="protein sequence ID" value="KAJ9084395.1"/>
    <property type="molecule type" value="Genomic_DNA"/>
</dbReference>
<keyword evidence="2" id="KW-1185">Reference proteome</keyword>
<evidence type="ECO:0000313" key="2">
    <source>
        <dbReference type="Proteomes" id="UP001165960"/>
    </source>
</evidence>